<comment type="caution">
    <text evidence="1">The sequence shown here is derived from an EMBL/GenBank/DDBJ whole genome shotgun (WGS) entry which is preliminary data.</text>
</comment>
<name>A0A9N8HZX4_9STRA</name>
<evidence type="ECO:0000313" key="1">
    <source>
        <dbReference type="EMBL" id="CAB9529153.1"/>
    </source>
</evidence>
<protein>
    <submittedName>
        <fullName evidence="1">Uncharacterized protein</fullName>
    </submittedName>
</protein>
<proteinExistence type="predicted"/>
<sequence>MSQPNLKKKNYHSQFELDDNEKFIEVIEIEDDDDEGEVGAAQVQAMSNGDGLTGAAAEGLLLLGNVAKAKSCNGETDNGVSCSMKVDPIIATNKSTDVSMDNVKVTSDKRSLRAARNATKLRATLQPANEKRISRSTYKTRKNHLGAFYKAQIDFLNSADDFGARKDMRTLYDIDEPFEEADLTDGEDELDETMMAEPIDNESDEEFSMDESTVTEIMQMTSKCAIDIKTNKSGSDAMVGVTVEAIKSSYTVLKQEAPVVIVASAVVAMPMKKDDGGSNDDSSVGSSEVEEYEPPTYYYLTEILTPADDGTDAIDFVGFVIDDAPPTDPTAWMKYHRGSNKWVHISAERVFFGKQWTIRNFYEAPCTQFVPRHRLWAKHVVVAFIPAFGKYTPIGNYDVWLNENAFDPLSVPLDFDKAIPCCGLFCKECKAAYGYDLDFLPCVGNCED</sequence>
<keyword evidence="2" id="KW-1185">Reference proteome</keyword>
<gene>
    <name evidence="1" type="ORF">SEMRO_2414_G326800.1</name>
</gene>
<evidence type="ECO:0000313" key="2">
    <source>
        <dbReference type="Proteomes" id="UP001153069"/>
    </source>
</evidence>
<accession>A0A9N8HZX4</accession>
<dbReference type="AlphaFoldDB" id="A0A9N8HZX4"/>
<organism evidence="1 2">
    <name type="scientific">Seminavis robusta</name>
    <dbReference type="NCBI Taxonomy" id="568900"/>
    <lineage>
        <taxon>Eukaryota</taxon>
        <taxon>Sar</taxon>
        <taxon>Stramenopiles</taxon>
        <taxon>Ochrophyta</taxon>
        <taxon>Bacillariophyta</taxon>
        <taxon>Bacillariophyceae</taxon>
        <taxon>Bacillariophycidae</taxon>
        <taxon>Naviculales</taxon>
        <taxon>Naviculaceae</taxon>
        <taxon>Seminavis</taxon>
    </lineage>
</organism>
<dbReference type="EMBL" id="CAICTM010002412">
    <property type="protein sequence ID" value="CAB9529153.1"/>
    <property type="molecule type" value="Genomic_DNA"/>
</dbReference>
<dbReference type="Proteomes" id="UP001153069">
    <property type="component" value="Unassembled WGS sequence"/>
</dbReference>
<reference evidence="1" key="1">
    <citation type="submission" date="2020-06" db="EMBL/GenBank/DDBJ databases">
        <authorList>
            <consortium name="Plant Systems Biology data submission"/>
        </authorList>
    </citation>
    <scope>NUCLEOTIDE SEQUENCE</scope>
    <source>
        <strain evidence="1">D6</strain>
    </source>
</reference>